<accession>A0A7V9Z665</accession>
<dbReference type="GO" id="GO:0046872">
    <property type="term" value="F:metal ion binding"/>
    <property type="evidence" value="ECO:0007669"/>
    <property type="project" value="UniProtKB-KW"/>
</dbReference>
<evidence type="ECO:0000256" key="3">
    <source>
        <dbReference type="PIRSR" id="PIRSR607837-1"/>
    </source>
</evidence>
<evidence type="ECO:0000256" key="2">
    <source>
        <dbReference type="ARBA" id="ARBA00022723"/>
    </source>
</evidence>
<feature type="binding site" evidence="3">
    <location>
        <position position="17"/>
    </location>
    <ligand>
        <name>a divalent metal cation</name>
        <dbReference type="ChEBI" id="CHEBI:60240"/>
    </ligand>
</feature>
<proteinExistence type="inferred from homology"/>
<feature type="binding site" evidence="3">
    <location>
        <position position="13"/>
    </location>
    <ligand>
        <name>a divalent metal cation</name>
        <dbReference type="ChEBI" id="CHEBI:60240"/>
    </ligand>
</feature>
<dbReference type="InterPro" id="IPR034660">
    <property type="entry name" value="DinB/YfiT-like"/>
</dbReference>
<organism evidence="4 5">
    <name type="scientific">Thermaerobacillus caldiproteolyticus</name>
    <dbReference type="NCBI Taxonomy" id="247480"/>
    <lineage>
        <taxon>Bacteria</taxon>
        <taxon>Bacillati</taxon>
        <taxon>Bacillota</taxon>
        <taxon>Bacilli</taxon>
        <taxon>Bacillales</taxon>
        <taxon>Anoxybacillaceae</taxon>
        <taxon>Thermaerobacillus</taxon>
    </lineage>
</organism>
<evidence type="ECO:0000256" key="1">
    <source>
        <dbReference type="ARBA" id="ARBA00008635"/>
    </source>
</evidence>
<keyword evidence="2 3" id="KW-0479">Metal-binding</keyword>
<name>A0A7V9Z665_9BACL</name>
<dbReference type="Proteomes" id="UP000523087">
    <property type="component" value="Unassembled WGS sequence"/>
</dbReference>
<dbReference type="EMBL" id="JACDUT010000004">
    <property type="protein sequence ID" value="MBA2874680.1"/>
    <property type="molecule type" value="Genomic_DNA"/>
</dbReference>
<dbReference type="Pfam" id="PF05163">
    <property type="entry name" value="DinB"/>
    <property type="match status" value="1"/>
</dbReference>
<protein>
    <submittedName>
        <fullName evidence="4">Putative damage-inducible protein DinB</fullName>
    </submittedName>
</protein>
<comment type="caution">
    <text evidence="4">The sequence shown here is derived from an EMBL/GenBank/DDBJ whole genome shotgun (WGS) entry which is preliminary data.</text>
</comment>
<dbReference type="SUPFAM" id="SSF109854">
    <property type="entry name" value="DinB/YfiT-like putative metalloenzymes"/>
    <property type="match status" value="1"/>
</dbReference>
<reference evidence="4 5" key="1">
    <citation type="submission" date="2020-07" db="EMBL/GenBank/DDBJ databases">
        <title>Genomic Encyclopedia of Type Strains, Phase IV (KMG-IV): sequencing the most valuable type-strain genomes for metagenomic binning, comparative biology and taxonomic classification.</title>
        <authorList>
            <person name="Goeker M."/>
        </authorList>
    </citation>
    <scope>NUCLEOTIDE SEQUENCE [LARGE SCALE GENOMIC DNA]</scope>
    <source>
        <strain evidence="4 5">DSM 15730</strain>
    </source>
</reference>
<evidence type="ECO:0000313" key="4">
    <source>
        <dbReference type="EMBL" id="MBA2874680.1"/>
    </source>
</evidence>
<dbReference type="InterPro" id="IPR007837">
    <property type="entry name" value="DinB"/>
</dbReference>
<evidence type="ECO:0000313" key="5">
    <source>
        <dbReference type="Proteomes" id="UP000523087"/>
    </source>
</evidence>
<keyword evidence="5" id="KW-1185">Reference proteome</keyword>
<dbReference type="Gene3D" id="1.20.120.450">
    <property type="entry name" value="dinb family like domain"/>
    <property type="match status" value="1"/>
</dbReference>
<dbReference type="AlphaFoldDB" id="A0A7V9Z665"/>
<sequence length="53" mass="5971">MSNGLILLFLIQHQIHHRGQMTVLMRQAGLIVPGLYGPSKEEWAQIGMEAPKM</sequence>
<comment type="similarity">
    <text evidence="1">Belongs to the DinB family.</text>
</comment>
<gene>
    <name evidence="4" type="ORF">HNR31_001451</name>
</gene>